<dbReference type="InterPro" id="IPR000182">
    <property type="entry name" value="GNAT_dom"/>
</dbReference>
<dbReference type="CDD" id="cd04301">
    <property type="entry name" value="NAT_SF"/>
    <property type="match status" value="1"/>
</dbReference>
<evidence type="ECO:0000313" key="5">
    <source>
        <dbReference type="Proteomes" id="UP000004956"/>
    </source>
</evidence>
<reference evidence="4 5" key="1">
    <citation type="submission" date="2011-11" db="EMBL/GenBank/DDBJ databases">
        <authorList>
            <person name="Weinstock G."/>
            <person name="Sodergren E."/>
            <person name="Clifton S."/>
            <person name="Fulton L."/>
            <person name="Fulton B."/>
            <person name="Courtney L."/>
            <person name="Fronick C."/>
            <person name="Harrison M."/>
            <person name="Strong C."/>
            <person name="Farmer C."/>
            <person name="Delahaunty K."/>
            <person name="Markovic C."/>
            <person name="Hall O."/>
            <person name="Minx P."/>
            <person name="Tomlinson C."/>
            <person name="Mitreva M."/>
            <person name="Hou S."/>
            <person name="Chen J."/>
            <person name="Wollam A."/>
            <person name="Pepin K.H."/>
            <person name="Johnson M."/>
            <person name="Bhonagiri V."/>
            <person name="Zhang X."/>
            <person name="Suruliraj S."/>
            <person name="Warren W."/>
            <person name="Chinwalla A."/>
            <person name="Mardis E.R."/>
            <person name="Wilson R.K."/>
        </authorList>
    </citation>
    <scope>NUCLEOTIDE SEQUENCE [LARGE SCALE GENOMIC DNA]</scope>
    <source>
        <strain evidence="4 5">YIT 11816</strain>
    </source>
</reference>
<dbReference type="Gene3D" id="3.40.630.30">
    <property type="match status" value="1"/>
</dbReference>
<evidence type="ECO:0000256" key="1">
    <source>
        <dbReference type="ARBA" id="ARBA00022679"/>
    </source>
</evidence>
<evidence type="ECO:0000259" key="3">
    <source>
        <dbReference type="PROSITE" id="PS51186"/>
    </source>
</evidence>
<keyword evidence="1 4" id="KW-0808">Transferase</keyword>
<dbReference type="InterPro" id="IPR016181">
    <property type="entry name" value="Acyl_CoA_acyltransferase"/>
</dbReference>
<dbReference type="PANTHER" id="PTHR10908:SF0">
    <property type="entry name" value="SEROTONIN N-ACETYLTRANSFERASE"/>
    <property type="match status" value="1"/>
</dbReference>
<keyword evidence="2" id="KW-0012">Acyltransferase</keyword>
<dbReference type="AlphaFoldDB" id="H3KBP7"/>
<feature type="domain" description="N-acetyltransferase" evidence="3">
    <location>
        <begin position="4"/>
        <end position="162"/>
    </location>
</feature>
<dbReference type="STRING" id="762967.HMPREF9440_00143"/>
<gene>
    <name evidence="4" type="ORF">HMPREF9440_00143</name>
</gene>
<dbReference type="Proteomes" id="UP000004956">
    <property type="component" value="Unassembled WGS sequence"/>
</dbReference>
<dbReference type="PATRIC" id="fig|762967.3.peg.127"/>
<proteinExistence type="predicted"/>
<dbReference type="Pfam" id="PF00583">
    <property type="entry name" value="Acetyltransf_1"/>
    <property type="match status" value="1"/>
</dbReference>
<dbReference type="PANTHER" id="PTHR10908">
    <property type="entry name" value="SEROTONIN N-ACETYLTRANSFERASE"/>
    <property type="match status" value="1"/>
</dbReference>
<dbReference type="InterPro" id="IPR051635">
    <property type="entry name" value="SNAT-like"/>
</dbReference>
<keyword evidence="5" id="KW-1185">Reference proteome</keyword>
<evidence type="ECO:0000256" key="2">
    <source>
        <dbReference type="ARBA" id="ARBA00023315"/>
    </source>
</evidence>
<evidence type="ECO:0000313" key="4">
    <source>
        <dbReference type="EMBL" id="EHY32461.1"/>
    </source>
</evidence>
<dbReference type="SUPFAM" id="SSF55729">
    <property type="entry name" value="Acyl-CoA N-acyltransferases (Nat)"/>
    <property type="match status" value="1"/>
</dbReference>
<comment type="caution">
    <text evidence="4">The sequence shown here is derived from an EMBL/GenBank/DDBJ whole genome shotgun (WGS) entry which is preliminary data.</text>
</comment>
<name>H3KBP7_9BURK</name>
<organism evidence="4 5">
    <name type="scientific">Sutterella parvirubra YIT 11816</name>
    <dbReference type="NCBI Taxonomy" id="762967"/>
    <lineage>
        <taxon>Bacteria</taxon>
        <taxon>Pseudomonadati</taxon>
        <taxon>Pseudomonadota</taxon>
        <taxon>Betaproteobacteria</taxon>
        <taxon>Burkholderiales</taxon>
        <taxon>Sutterellaceae</taxon>
        <taxon>Sutterella</taxon>
    </lineage>
</organism>
<dbReference type="PROSITE" id="PS51186">
    <property type="entry name" value="GNAT"/>
    <property type="match status" value="1"/>
</dbReference>
<accession>H3KBP7</accession>
<dbReference type="EMBL" id="AFBQ01000016">
    <property type="protein sequence ID" value="EHY32461.1"/>
    <property type="molecule type" value="Genomic_DNA"/>
</dbReference>
<dbReference type="HOGENOM" id="CLU_061829_2_0_4"/>
<dbReference type="GO" id="GO:0008080">
    <property type="term" value="F:N-acetyltransferase activity"/>
    <property type="evidence" value="ECO:0007669"/>
    <property type="project" value="UniProtKB-ARBA"/>
</dbReference>
<sequence>MKMFTLRQARPDDLDVLTDLEARSFPPEEKATRERFRERLAAYGDCFLILEKDGKVVGLIDGPVTNHETIVDEMYEHATCHDPEAKIQAIFGIAVDPSVRRQGCGAMLMEAFIEKARREGREKVILTCKEHLIHWYAKFGFVNMGVSGSVHGGAVWYDMTLTL</sequence>
<protein>
    <submittedName>
        <fullName evidence="4">Acetyltransferase, GNAT family</fullName>
    </submittedName>
</protein>